<organism evidence="2 3">
    <name type="scientific">Paramuricea clavata</name>
    <name type="common">Red gorgonian</name>
    <name type="synonym">Violescent sea-whip</name>
    <dbReference type="NCBI Taxonomy" id="317549"/>
    <lineage>
        <taxon>Eukaryota</taxon>
        <taxon>Metazoa</taxon>
        <taxon>Cnidaria</taxon>
        <taxon>Anthozoa</taxon>
        <taxon>Octocorallia</taxon>
        <taxon>Malacalcyonacea</taxon>
        <taxon>Plexauridae</taxon>
        <taxon>Paramuricea</taxon>
    </lineage>
</organism>
<keyword evidence="3" id="KW-1185">Reference proteome</keyword>
<dbReference type="AlphaFoldDB" id="A0A6S7KJQ1"/>
<feature type="compositionally biased region" description="Acidic residues" evidence="1">
    <location>
        <begin position="66"/>
        <end position="83"/>
    </location>
</feature>
<feature type="region of interest" description="Disordered" evidence="1">
    <location>
        <begin position="53"/>
        <end position="97"/>
    </location>
</feature>
<comment type="caution">
    <text evidence="2">The sequence shown here is derived from an EMBL/GenBank/DDBJ whole genome shotgun (WGS) entry which is preliminary data.</text>
</comment>
<dbReference type="Proteomes" id="UP001152795">
    <property type="component" value="Unassembled WGS sequence"/>
</dbReference>
<dbReference type="InterPro" id="IPR036179">
    <property type="entry name" value="Ig-like_dom_sf"/>
</dbReference>
<proteinExistence type="predicted"/>
<dbReference type="Gene3D" id="2.60.40.10">
    <property type="entry name" value="Immunoglobulins"/>
    <property type="match status" value="1"/>
</dbReference>
<gene>
    <name evidence="2" type="ORF">PACLA_8A069718</name>
</gene>
<accession>A0A6S7KJQ1</accession>
<evidence type="ECO:0000256" key="1">
    <source>
        <dbReference type="SAM" id="MobiDB-lite"/>
    </source>
</evidence>
<reference evidence="2" key="1">
    <citation type="submission" date="2020-04" db="EMBL/GenBank/DDBJ databases">
        <authorList>
            <person name="Alioto T."/>
            <person name="Alioto T."/>
            <person name="Gomez Garrido J."/>
        </authorList>
    </citation>
    <scope>NUCLEOTIDE SEQUENCE</scope>
    <source>
        <strain evidence="2">A484AB</strain>
    </source>
</reference>
<evidence type="ECO:0000313" key="3">
    <source>
        <dbReference type="Proteomes" id="UP001152795"/>
    </source>
</evidence>
<name>A0A6S7KJQ1_PARCT</name>
<dbReference type="SUPFAM" id="SSF48726">
    <property type="entry name" value="Immunoglobulin"/>
    <property type="match status" value="1"/>
</dbReference>
<sequence>MDVSLSDEGVYFCIAENELGSISKEVQVVIEQGKKAKQEQNMKCKTDIVNTKRIEDTDVSGSGSGNDDDGGDDDDDVLSDADDISPTNDGISTSPQP</sequence>
<dbReference type="InterPro" id="IPR013783">
    <property type="entry name" value="Ig-like_fold"/>
</dbReference>
<protein>
    <submittedName>
        <fullName evidence="2">---NA</fullName>
    </submittedName>
</protein>
<dbReference type="EMBL" id="CACRXK020031471">
    <property type="protein sequence ID" value="CAB4043084.1"/>
    <property type="molecule type" value="Genomic_DNA"/>
</dbReference>
<feature type="compositionally biased region" description="Polar residues" evidence="1">
    <location>
        <begin position="86"/>
        <end position="97"/>
    </location>
</feature>
<evidence type="ECO:0000313" key="2">
    <source>
        <dbReference type="EMBL" id="CAB4043084.1"/>
    </source>
</evidence>